<reference evidence="1 2" key="1">
    <citation type="journal article" date="2018" name="Nat. Biotechnol.">
        <title>A standardized bacterial taxonomy based on genome phylogeny substantially revises the tree of life.</title>
        <authorList>
            <person name="Parks D.H."/>
            <person name="Chuvochina M."/>
            <person name="Waite D.W."/>
            <person name="Rinke C."/>
            <person name="Skarshewski A."/>
            <person name="Chaumeil P.A."/>
            <person name="Hugenholtz P."/>
        </authorList>
    </citation>
    <scope>NUCLEOTIDE SEQUENCE [LARGE SCALE GENOMIC DNA]</scope>
    <source>
        <strain evidence="1">UBA9851</strain>
    </source>
</reference>
<evidence type="ECO:0000313" key="1">
    <source>
        <dbReference type="EMBL" id="HAF73188.1"/>
    </source>
</evidence>
<comment type="caution">
    <text evidence="1">The sequence shown here is derived from an EMBL/GenBank/DDBJ whole genome shotgun (WGS) entry which is preliminary data.</text>
</comment>
<accession>A0A3B9QWA5</accession>
<evidence type="ECO:0000313" key="2">
    <source>
        <dbReference type="Proteomes" id="UP000260925"/>
    </source>
</evidence>
<protein>
    <recommendedName>
        <fullName evidence="3">DUF559 domain-containing protein</fullName>
    </recommendedName>
</protein>
<gene>
    <name evidence="1" type="ORF">DCL06_10600</name>
</gene>
<evidence type="ECO:0008006" key="3">
    <source>
        <dbReference type="Google" id="ProtNLM"/>
    </source>
</evidence>
<sequence>MKAERDRGEITIETNVMVRGYCFDIVIPEVRLLIEIDSYTYHGGGNARRTTFTNDRCKGNQATRWDYHLLRYSDLSVDKAPEYVATEVADTVRHLLKRLRRNRREDEAIDTDRPMKDWHPRP</sequence>
<proteinExistence type="predicted"/>
<dbReference type="AlphaFoldDB" id="A0A3B9QWA5"/>
<dbReference type="Proteomes" id="UP000260925">
    <property type="component" value="Unassembled WGS sequence"/>
</dbReference>
<name>A0A3B9QWA5_9CORY</name>
<dbReference type="Gene3D" id="3.40.960.10">
    <property type="entry name" value="VSR Endonuclease"/>
    <property type="match status" value="1"/>
</dbReference>
<organism evidence="1 2">
    <name type="scientific">Corynebacterium variabile</name>
    <dbReference type="NCBI Taxonomy" id="1727"/>
    <lineage>
        <taxon>Bacteria</taxon>
        <taxon>Bacillati</taxon>
        <taxon>Actinomycetota</taxon>
        <taxon>Actinomycetes</taxon>
        <taxon>Mycobacteriales</taxon>
        <taxon>Corynebacteriaceae</taxon>
        <taxon>Corynebacterium</taxon>
    </lineage>
</organism>
<dbReference type="EMBL" id="DMDD01000254">
    <property type="protein sequence ID" value="HAF73188.1"/>
    <property type="molecule type" value="Genomic_DNA"/>
</dbReference>